<name>A0A8H3E1K9_9AGAM</name>
<evidence type="ECO:0000256" key="2">
    <source>
        <dbReference type="SAM" id="Phobius"/>
    </source>
</evidence>
<accession>A0A8H3E1K9</accession>
<reference evidence="3" key="1">
    <citation type="submission" date="2021-01" db="EMBL/GenBank/DDBJ databases">
        <authorList>
            <person name="Kaushik A."/>
        </authorList>
    </citation>
    <scope>NUCLEOTIDE SEQUENCE</scope>
    <source>
        <strain evidence="3">AG5</strain>
    </source>
</reference>
<feature type="transmembrane region" description="Helical" evidence="2">
    <location>
        <begin position="21"/>
        <end position="42"/>
    </location>
</feature>
<feature type="compositionally biased region" description="Basic and acidic residues" evidence="1">
    <location>
        <begin position="523"/>
        <end position="532"/>
    </location>
</feature>
<keyword evidence="2" id="KW-0472">Membrane</keyword>
<feature type="transmembrane region" description="Helical" evidence="2">
    <location>
        <begin position="443"/>
        <end position="463"/>
    </location>
</feature>
<sequence length="532" mass="61112">MKIRQLQYATQKEYTIPYLPHIFYVVLLLLLGILIPVNIALVGSDVITTLKSDPTSPEDPWWMPPGWPSFLRPYIPQRCQPASITDDMNLRTNSSMPIFKYALRRAYAKKPVYDDPTHRIYPVPYLANKLSDCEVRTITWRVEIPATIMRYQARIYCALSGSKLPESEALDEVLFVMTYNWADNNDLGPDDMIDHLGSVVVPETRDTASHTYTVLPDLRNLPADPSSSNNVLAVLEGIFQDLSDAIWAQARIWRDNIPWSRTYVVEWTAQSGDHCRSEDANKATCGNLADHGRWLRWYGTTDNYGTDATFIFPFNTTITNSFIAIRDAIMIDLGNAKASSNIYLNKTYFNEVIHVDPYHNEAADTLMNHNGSAHLNSSDYWEFCTFWGCVHTSWAEAFRNMTEYKKLEDLNIVLPYRPNDTIVPSVLKFSYLCPTFKRKSTTALIVSVFVTTATMLSTLYALFDSCMPKLEEHYQKRRQASARAINRNIEDQDEEEHRLVGRPMARVNTFDSSNTLYDPVPQIEKHKEERYD</sequence>
<evidence type="ECO:0000313" key="4">
    <source>
        <dbReference type="Proteomes" id="UP000663827"/>
    </source>
</evidence>
<dbReference type="AlphaFoldDB" id="A0A8H3E1K9"/>
<keyword evidence="2" id="KW-0812">Transmembrane</keyword>
<comment type="caution">
    <text evidence="3">The sequence shown here is derived from an EMBL/GenBank/DDBJ whole genome shotgun (WGS) entry which is preliminary data.</text>
</comment>
<gene>
    <name evidence="3" type="ORF">RDB_LOCUS102961</name>
</gene>
<dbReference type="EMBL" id="CAJNJQ010002184">
    <property type="protein sequence ID" value="CAE7168241.1"/>
    <property type="molecule type" value="Genomic_DNA"/>
</dbReference>
<evidence type="ECO:0000256" key="1">
    <source>
        <dbReference type="SAM" id="MobiDB-lite"/>
    </source>
</evidence>
<protein>
    <submittedName>
        <fullName evidence="3">Uncharacterized protein</fullName>
    </submittedName>
</protein>
<dbReference type="Proteomes" id="UP000663827">
    <property type="component" value="Unassembled WGS sequence"/>
</dbReference>
<organism evidence="3 4">
    <name type="scientific">Rhizoctonia solani</name>
    <dbReference type="NCBI Taxonomy" id="456999"/>
    <lineage>
        <taxon>Eukaryota</taxon>
        <taxon>Fungi</taxon>
        <taxon>Dikarya</taxon>
        <taxon>Basidiomycota</taxon>
        <taxon>Agaricomycotina</taxon>
        <taxon>Agaricomycetes</taxon>
        <taxon>Cantharellales</taxon>
        <taxon>Ceratobasidiaceae</taxon>
        <taxon>Rhizoctonia</taxon>
    </lineage>
</organism>
<feature type="region of interest" description="Disordered" evidence="1">
    <location>
        <begin position="510"/>
        <end position="532"/>
    </location>
</feature>
<keyword evidence="2" id="KW-1133">Transmembrane helix</keyword>
<proteinExistence type="predicted"/>
<evidence type="ECO:0000313" key="3">
    <source>
        <dbReference type="EMBL" id="CAE7168241.1"/>
    </source>
</evidence>